<dbReference type="Proteomes" id="UP001182908">
    <property type="component" value="Chromosome"/>
</dbReference>
<evidence type="ECO:0000313" key="1">
    <source>
        <dbReference type="EMBL" id="WMW25218.1"/>
    </source>
</evidence>
<proteinExistence type="predicted"/>
<dbReference type="RefSeq" id="WP_309311025.1">
    <property type="nucleotide sequence ID" value="NZ_CP133592.1"/>
</dbReference>
<gene>
    <name evidence="1" type="ORF">RE474_00430</name>
</gene>
<dbReference type="KEGG" id="mseb:RE474_00430"/>
<dbReference type="GeneID" id="84231137"/>
<keyword evidence="2" id="KW-1185">Reference proteome</keyword>
<dbReference type="AlphaFoldDB" id="A0AA51ULD1"/>
<evidence type="ECO:0008006" key="3">
    <source>
        <dbReference type="Google" id="ProtNLM"/>
    </source>
</evidence>
<sequence length="118" mass="13418">MKISKQELPVTLESDAMVIQEVVWGNMHVGYETYKEHTDLGPLLKGLPDNSCQSSHWGYVIKGRMVIKYKDIEEIITAGDFYYLTPGHIAVMDAGTEIMEFSPNDEYSKTMEVVEKNL</sequence>
<dbReference type="InterPro" id="IPR011051">
    <property type="entry name" value="RmlC_Cupin_sf"/>
</dbReference>
<dbReference type="SUPFAM" id="SSF51182">
    <property type="entry name" value="RmlC-like cupins"/>
    <property type="match status" value="1"/>
</dbReference>
<protein>
    <recommendedName>
        <fullName evidence="3">Cupin domain-containing protein</fullName>
    </recommendedName>
</protein>
<evidence type="ECO:0000313" key="2">
    <source>
        <dbReference type="Proteomes" id="UP001182908"/>
    </source>
</evidence>
<accession>A0AA51ULD1</accession>
<dbReference type="EMBL" id="CP133592">
    <property type="protein sequence ID" value="WMW25218.1"/>
    <property type="molecule type" value="Genomic_DNA"/>
</dbReference>
<reference evidence="1 2" key="1">
    <citation type="submission" date="2023-08" db="EMBL/GenBank/DDBJ databases">
        <title>Methanolobus mangrovi sp. nov. and Methanolobus sediminis sp. nov, two novel methylotrophic methanogens isolated from mangrove sediments in China.</title>
        <authorList>
            <person name="Zhou J."/>
        </authorList>
    </citation>
    <scope>NUCLEOTIDE SEQUENCE [LARGE SCALE GENOMIC DNA]</scope>
    <source>
        <strain evidence="1 2">FTZ6</strain>
    </source>
</reference>
<organism evidence="1 2">
    <name type="scientific">Methanolobus sediminis</name>
    <dbReference type="NCBI Taxonomy" id="3072978"/>
    <lineage>
        <taxon>Archaea</taxon>
        <taxon>Methanobacteriati</taxon>
        <taxon>Methanobacteriota</taxon>
        <taxon>Stenosarchaea group</taxon>
        <taxon>Methanomicrobia</taxon>
        <taxon>Methanosarcinales</taxon>
        <taxon>Methanosarcinaceae</taxon>
        <taxon>Methanolobus</taxon>
    </lineage>
</organism>
<name>A0AA51ULD1_9EURY</name>